<sequence>MAVTIFYFTRKEKKVYSSESIVYTGIASGYSLSGAIKADYFGTSNAFDNLISVIESRETKEEVAISLLSEHLFMKKHDPNLITWGAYDELQKLIPESVRKDVVKPTLEETRKAVVDYMSKSEDNVIYKLINSDNHYYSVDVLNSKAKPSRISNSDLIKISYEANDPFICKRTIELLEETFMQKHRELKQVQTQSAVEYFETETKKAFARLDSAERLFLAFNKDNDIINYYEQTKAVAGEKEDLYAMEHNLQMDKMASSSSLAKVNENIKGQAYQALYGSDVLKEREKLSDIYGKIAMNEVLNKKAENKAQTDSLRIIANRLEKKLKTSLDNLYIESNTPNGIPTKTVLDEWLKTTLAFEQSKARLAVMDRRKEEFQQEYRKFAPLGAMLKKIERFIAISEQEYLELLRNLNTAKLNQQNTELTAKLKVVDPPYLPLKANASKRPVLIAVGFLVGFVLVLAFVLTQALINKTLMAPQRAKGIVDLPLLGVYPLLNENSTFLEKANLRLMQQFLAVTDLSVKPVTIGLISTQKSEGKSTIAYLMAKELSDLDYSVETHTWNNSYDLRESLNSDFSIIEFPPLENMVIKPESFPRLNSTILLCRANRIWTKIDKDMIDVFIKTTGNKPYFILNGVDINFAEEYIGEVPKKRNVIRAFIKRVVKFEFGNRGAINREAAQKKNRMTEHFVSPPKKTKPNAVVLSGIITGVFLTVLALYMYFSSKKADNIPPEPNIQKPILNEMPQDSTSMDTAKKNVYNGTQAVNGRFFVVAGTFSTEDNAKIYIEELKKEGFQNALIIPVKKAGTSVKVAYSVFDTELKAIKESQEINRKFDKKSWVYTYK</sequence>
<keyword evidence="4" id="KW-1185">Reference proteome</keyword>
<proteinExistence type="predicted"/>
<dbReference type="SUPFAM" id="SSF110997">
    <property type="entry name" value="Sporulation related repeat"/>
    <property type="match status" value="1"/>
</dbReference>
<dbReference type="EMBL" id="JAYFUM010000025">
    <property type="protein sequence ID" value="MEA5141211.1"/>
    <property type="molecule type" value="Genomic_DNA"/>
</dbReference>
<organism evidence="3 4">
    <name type="scientific">Arcicella rigui</name>
    <dbReference type="NCBI Taxonomy" id="797020"/>
    <lineage>
        <taxon>Bacteria</taxon>
        <taxon>Pseudomonadati</taxon>
        <taxon>Bacteroidota</taxon>
        <taxon>Cytophagia</taxon>
        <taxon>Cytophagales</taxon>
        <taxon>Flectobacillaceae</taxon>
        <taxon>Arcicella</taxon>
    </lineage>
</organism>
<feature type="transmembrane region" description="Helical" evidence="1">
    <location>
        <begin position="695"/>
        <end position="716"/>
    </location>
</feature>
<keyword evidence="1" id="KW-0472">Membrane</keyword>
<protein>
    <recommendedName>
        <fullName evidence="2">SPOR domain-containing protein</fullName>
    </recommendedName>
</protein>
<dbReference type="Pfam" id="PF05036">
    <property type="entry name" value="SPOR"/>
    <property type="match status" value="1"/>
</dbReference>
<dbReference type="PANTHER" id="PTHR32309:SF13">
    <property type="entry name" value="FERRIC ENTEROBACTIN TRANSPORT PROTEIN FEPE"/>
    <property type="match status" value="1"/>
</dbReference>
<gene>
    <name evidence="3" type="ORF">VB248_18810</name>
</gene>
<reference evidence="3 4" key="1">
    <citation type="submission" date="2023-12" db="EMBL/GenBank/DDBJ databases">
        <title>Novel species of the genus Arcicella isolated from rivers.</title>
        <authorList>
            <person name="Lu H."/>
        </authorList>
    </citation>
    <scope>NUCLEOTIDE SEQUENCE [LARGE SCALE GENOMIC DNA]</scope>
    <source>
        <strain evidence="3 4">KCTC 23307</strain>
    </source>
</reference>
<accession>A0ABU5QED0</accession>
<name>A0ABU5QED0_9BACT</name>
<dbReference type="InterPro" id="IPR050445">
    <property type="entry name" value="Bact_polysacc_biosynth/exp"/>
</dbReference>
<dbReference type="PROSITE" id="PS51724">
    <property type="entry name" value="SPOR"/>
    <property type="match status" value="1"/>
</dbReference>
<dbReference type="PANTHER" id="PTHR32309">
    <property type="entry name" value="TYROSINE-PROTEIN KINASE"/>
    <property type="match status" value="1"/>
</dbReference>
<evidence type="ECO:0000313" key="3">
    <source>
        <dbReference type="EMBL" id="MEA5141211.1"/>
    </source>
</evidence>
<keyword evidence="1" id="KW-1133">Transmembrane helix</keyword>
<evidence type="ECO:0000313" key="4">
    <source>
        <dbReference type="Proteomes" id="UP001302949"/>
    </source>
</evidence>
<feature type="domain" description="SPOR" evidence="2">
    <location>
        <begin position="757"/>
        <end position="836"/>
    </location>
</feature>
<dbReference type="InterPro" id="IPR007730">
    <property type="entry name" value="SPOR-like_dom"/>
</dbReference>
<feature type="transmembrane region" description="Helical" evidence="1">
    <location>
        <begin position="445"/>
        <end position="468"/>
    </location>
</feature>
<dbReference type="Proteomes" id="UP001302949">
    <property type="component" value="Unassembled WGS sequence"/>
</dbReference>
<evidence type="ECO:0000256" key="1">
    <source>
        <dbReference type="SAM" id="Phobius"/>
    </source>
</evidence>
<keyword evidence="1" id="KW-0812">Transmembrane</keyword>
<dbReference type="InterPro" id="IPR036680">
    <property type="entry name" value="SPOR-like_sf"/>
</dbReference>
<comment type="caution">
    <text evidence="3">The sequence shown here is derived from an EMBL/GenBank/DDBJ whole genome shotgun (WGS) entry which is preliminary data.</text>
</comment>
<dbReference type="RefSeq" id="WP_323298368.1">
    <property type="nucleotide sequence ID" value="NZ_JAYFUM010000025.1"/>
</dbReference>
<evidence type="ECO:0000259" key="2">
    <source>
        <dbReference type="PROSITE" id="PS51724"/>
    </source>
</evidence>